<sequence>MKDCPVFVGDQAKYDVLAKPDKQYPHFRVIEQHEWCSLNWQWQAERYNVVHIGIDYYGIGSGVAELVLAFFSRAHADCLRSTIKN</sequence>
<reference evidence="1 2" key="1">
    <citation type="submission" date="2018-01" db="EMBL/GenBank/DDBJ databases">
        <title>Whole genome sequencing of Histamine producing bacteria.</title>
        <authorList>
            <person name="Butler K."/>
        </authorList>
    </citation>
    <scope>NUCLEOTIDE SEQUENCE [LARGE SCALE GENOMIC DNA]</scope>
    <source>
        <strain evidence="1 2">JCM 12947</strain>
    </source>
</reference>
<comment type="caution">
    <text evidence="1">The sequence shown here is derived from an EMBL/GenBank/DDBJ whole genome shotgun (WGS) entry which is preliminary data.</text>
</comment>
<keyword evidence="2" id="KW-1185">Reference proteome</keyword>
<name>A0A2T3J658_9GAMM</name>
<dbReference type="AlphaFoldDB" id="A0A2T3J658"/>
<dbReference type="RefSeq" id="WP_107246679.1">
    <property type="nucleotide sequence ID" value="NZ_PYMJ01000064.1"/>
</dbReference>
<gene>
    <name evidence="1" type="ORF">C9J12_28745</name>
</gene>
<organism evidence="1 2">
    <name type="scientific">Photobacterium frigidiphilum</name>
    <dbReference type="NCBI Taxonomy" id="264736"/>
    <lineage>
        <taxon>Bacteria</taxon>
        <taxon>Pseudomonadati</taxon>
        <taxon>Pseudomonadota</taxon>
        <taxon>Gammaproteobacteria</taxon>
        <taxon>Vibrionales</taxon>
        <taxon>Vibrionaceae</taxon>
        <taxon>Photobacterium</taxon>
    </lineage>
</organism>
<dbReference type="Proteomes" id="UP000240987">
    <property type="component" value="Unassembled WGS sequence"/>
</dbReference>
<accession>A0A2T3J658</accession>
<protein>
    <submittedName>
        <fullName evidence="1">Uncharacterized protein</fullName>
    </submittedName>
</protein>
<evidence type="ECO:0000313" key="2">
    <source>
        <dbReference type="Proteomes" id="UP000240987"/>
    </source>
</evidence>
<dbReference type="OrthoDB" id="8553810at2"/>
<dbReference type="EMBL" id="PYMJ01000064">
    <property type="protein sequence ID" value="PSU42620.1"/>
    <property type="molecule type" value="Genomic_DNA"/>
</dbReference>
<evidence type="ECO:0000313" key="1">
    <source>
        <dbReference type="EMBL" id="PSU42620.1"/>
    </source>
</evidence>
<proteinExistence type="predicted"/>